<keyword evidence="3" id="KW-1185">Reference proteome</keyword>
<proteinExistence type="predicted"/>
<dbReference type="Proteomes" id="UP001648503">
    <property type="component" value="Unassembled WGS sequence"/>
</dbReference>
<sequence length="513" mass="56731">MMTTIIRGSMPHMHRHSLLRSSLVVGAATVLSRTIRNTATVAALASIRSAAATTHSLQHQFLESIGWTRLVSLGKYLGLTHIPTRDEVIKRLKSHIESTPSMLLPDGSIDFESAVFTNHQIYPEELQGFKIYQLHSLCSALGISVWNSNDELIDEIYLHIKKNPSAMAGNRAVVLRSRNTVDASTNHSTAEQSMAAVLKRLRTCGRWQLRSLCDSFEIPKKRSQDILVEMVQDHLRQHPSLLFPNGTIPLQLLLNHGGGQPKPSTANRHTPKLVDMAPVSGSGSGSESGSESGSADCCQLESSLARLNYWQAHTLSDICDIPHNFTHSEYAGIIKSKLLDSASPLVGEDGIVDLQSIPKPSNQEISDISNMSIHINGLEALSSMQMTTLCKMFGVSRVKARVQLVEELRLYLTSNPSAVAEDGAVILGNEKSLNTSSSKKTPFKPVYLHSLNTTHLGEIWALCRSYGISIMIPKEQLFERFRTHLREHPEVVRADGTIVPVNIVHRKRQMRIL</sequence>
<name>A0ABQ8EUV9_9FUNG</name>
<evidence type="ECO:0000313" key="3">
    <source>
        <dbReference type="Proteomes" id="UP001648503"/>
    </source>
</evidence>
<feature type="region of interest" description="Disordered" evidence="1">
    <location>
        <begin position="254"/>
        <end position="294"/>
    </location>
</feature>
<protein>
    <recommendedName>
        <fullName evidence="4">SAP domain-containing protein</fullName>
    </recommendedName>
</protein>
<dbReference type="EMBL" id="JAFCIX010000569">
    <property type="protein sequence ID" value="KAH6586992.1"/>
    <property type="molecule type" value="Genomic_DNA"/>
</dbReference>
<evidence type="ECO:0008006" key="4">
    <source>
        <dbReference type="Google" id="ProtNLM"/>
    </source>
</evidence>
<feature type="compositionally biased region" description="Low complexity" evidence="1">
    <location>
        <begin position="285"/>
        <end position="294"/>
    </location>
</feature>
<organism evidence="2 3">
    <name type="scientific">Batrachochytrium salamandrivorans</name>
    <dbReference type="NCBI Taxonomy" id="1357716"/>
    <lineage>
        <taxon>Eukaryota</taxon>
        <taxon>Fungi</taxon>
        <taxon>Fungi incertae sedis</taxon>
        <taxon>Chytridiomycota</taxon>
        <taxon>Chytridiomycota incertae sedis</taxon>
        <taxon>Chytridiomycetes</taxon>
        <taxon>Rhizophydiales</taxon>
        <taxon>Rhizophydiales incertae sedis</taxon>
        <taxon>Batrachochytrium</taxon>
    </lineage>
</organism>
<comment type="caution">
    <text evidence="2">The sequence shown here is derived from an EMBL/GenBank/DDBJ whole genome shotgun (WGS) entry which is preliminary data.</text>
</comment>
<reference evidence="2 3" key="1">
    <citation type="submission" date="2021-02" db="EMBL/GenBank/DDBJ databases">
        <title>Variation within the Batrachochytrium salamandrivorans European outbreak.</title>
        <authorList>
            <person name="Kelly M."/>
            <person name="Pasmans F."/>
            <person name="Shea T.P."/>
            <person name="Munoz J.F."/>
            <person name="Carranza S."/>
            <person name="Cuomo C.A."/>
            <person name="Martel A."/>
        </authorList>
    </citation>
    <scope>NUCLEOTIDE SEQUENCE [LARGE SCALE GENOMIC DNA]</scope>
    <source>
        <strain evidence="2 3">AMFP18/2</strain>
    </source>
</reference>
<gene>
    <name evidence="2" type="ORF">BASA50_000041</name>
</gene>
<evidence type="ECO:0000313" key="2">
    <source>
        <dbReference type="EMBL" id="KAH6586992.1"/>
    </source>
</evidence>
<accession>A0ABQ8EUV9</accession>
<evidence type="ECO:0000256" key="1">
    <source>
        <dbReference type="SAM" id="MobiDB-lite"/>
    </source>
</evidence>